<proteinExistence type="predicted"/>
<dbReference type="Proteomes" id="UP000008177">
    <property type="component" value="Unplaced contigs"/>
</dbReference>
<organism evidence="1 2">
    <name type="scientific">Botryotinia fuckeliana (strain T4)</name>
    <name type="common">Noble rot fungus</name>
    <name type="synonym">Botrytis cinerea</name>
    <dbReference type="NCBI Taxonomy" id="999810"/>
    <lineage>
        <taxon>Eukaryota</taxon>
        <taxon>Fungi</taxon>
        <taxon>Dikarya</taxon>
        <taxon>Ascomycota</taxon>
        <taxon>Pezizomycotina</taxon>
        <taxon>Leotiomycetes</taxon>
        <taxon>Helotiales</taxon>
        <taxon>Sclerotiniaceae</taxon>
        <taxon>Botrytis</taxon>
    </lineage>
</organism>
<name>G2YVD4_BOTF4</name>
<dbReference type="SUPFAM" id="SSF51197">
    <property type="entry name" value="Clavaminate synthase-like"/>
    <property type="match status" value="1"/>
</dbReference>
<reference evidence="2" key="1">
    <citation type="journal article" date="2011" name="PLoS Genet.">
        <title>Genomic analysis of the necrotrophic fungal pathogens Sclerotinia sclerotiorum and Botrytis cinerea.</title>
        <authorList>
            <person name="Amselem J."/>
            <person name="Cuomo C.A."/>
            <person name="van Kan J.A."/>
            <person name="Viaud M."/>
            <person name="Benito E.P."/>
            <person name="Couloux A."/>
            <person name="Coutinho P.M."/>
            <person name="de Vries R.P."/>
            <person name="Dyer P.S."/>
            <person name="Fillinger S."/>
            <person name="Fournier E."/>
            <person name="Gout L."/>
            <person name="Hahn M."/>
            <person name="Kohn L."/>
            <person name="Lapalu N."/>
            <person name="Plummer K.M."/>
            <person name="Pradier J.M."/>
            <person name="Quevillon E."/>
            <person name="Sharon A."/>
            <person name="Simon A."/>
            <person name="ten Have A."/>
            <person name="Tudzynski B."/>
            <person name="Tudzynski P."/>
            <person name="Wincker P."/>
            <person name="Andrew M."/>
            <person name="Anthouard V."/>
            <person name="Beever R.E."/>
            <person name="Beffa R."/>
            <person name="Benoit I."/>
            <person name="Bouzid O."/>
            <person name="Brault B."/>
            <person name="Chen Z."/>
            <person name="Choquer M."/>
            <person name="Collemare J."/>
            <person name="Cotton P."/>
            <person name="Danchin E.G."/>
            <person name="Da Silva C."/>
            <person name="Gautier A."/>
            <person name="Giraud C."/>
            <person name="Giraud T."/>
            <person name="Gonzalez C."/>
            <person name="Grossetete S."/>
            <person name="Guldener U."/>
            <person name="Henrissat B."/>
            <person name="Howlett B.J."/>
            <person name="Kodira C."/>
            <person name="Kretschmer M."/>
            <person name="Lappartient A."/>
            <person name="Leroch M."/>
            <person name="Levis C."/>
            <person name="Mauceli E."/>
            <person name="Neuveglise C."/>
            <person name="Oeser B."/>
            <person name="Pearson M."/>
            <person name="Poulain J."/>
            <person name="Poussereau N."/>
            <person name="Quesneville H."/>
            <person name="Rascle C."/>
            <person name="Schumacher J."/>
            <person name="Segurens B."/>
            <person name="Sexton A."/>
            <person name="Silva E."/>
            <person name="Sirven C."/>
            <person name="Soanes D.M."/>
            <person name="Talbot N.J."/>
            <person name="Templeton M."/>
            <person name="Yandava C."/>
            <person name="Yarden O."/>
            <person name="Zeng Q."/>
            <person name="Rollins J.A."/>
            <person name="Lebrun M.H."/>
            <person name="Dickman M."/>
        </authorList>
    </citation>
    <scope>NUCLEOTIDE SEQUENCE [LARGE SCALE GENOMIC DNA]</scope>
    <source>
        <strain evidence="2">T4</strain>
    </source>
</reference>
<sequence>MIEASRSTPNLYSGFKADPDIESRWKTTKSVRATEASLLDLLEGRTPILHEPEFLSKEDCSKLTEILEPRLTPYLHATGPKLAKVWKRIYEEYFQAVRDLGDPHGNLEAEIGVNAFAKVFEFIKSIAPEDWEVMIATEVVDDGTQSYFAGIFRVINNGTPVHCDWAPYDTRTESWAISRLTHQLAANLCITPPPMNSGGTTVHDLQWSPEALKFRDPESYGYFPGLVEGRQKVDFQPRIGDLYLFNSRNMHQVHPVYSETGTRRLAMSSFLGVIPPLNEGEKTKLVFWG</sequence>
<dbReference type="HOGENOM" id="CLU_072365_1_0_1"/>
<dbReference type="AlphaFoldDB" id="G2YVD4"/>
<dbReference type="eggNOG" id="ENOG502SK3P">
    <property type="taxonomic scope" value="Eukaryota"/>
</dbReference>
<dbReference type="Gene3D" id="2.60.120.620">
    <property type="entry name" value="q2cbj1_9rhob like domain"/>
    <property type="match status" value="1"/>
</dbReference>
<protein>
    <recommendedName>
        <fullName evidence="3">Prolyl 4-hydroxylase alpha subunit Fe(2+) 2OG dioxygenase domain-containing protein</fullName>
    </recommendedName>
</protein>
<evidence type="ECO:0008006" key="3">
    <source>
        <dbReference type="Google" id="ProtNLM"/>
    </source>
</evidence>
<dbReference type="OrthoDB" id="5282017at2759"/>
<dbReference type="EMBL" id="FQ790355">
    <property type="protein sequence ID" value="CCD55582.1"/>
    <property type="molecule type" value="Genomic_DNA"/>
</dbReference>
<gene>
    <name evidence="1" type="ORF">BofuT4_P155730.1</name>
</gene>
<evidence type="ECO:0000313" key="2">
    <source>
        <dbReference type="Proteomes" id="UP000008177"/>
    </source>
</evidence>
<accession>G2YVD4</accession>
<dbReference type="InParanoid" id="G2YVD4"/>
<evidence type="ECO:0000313" key="1">
    <source>
        <dbReference type="EMBL" id="CCD55582.1"/>
    </source>
</evidence>